<dbReference type="Proteomes" id="UP001501391">
    <property type="component" value="Unassembled WGS sequence"/>
</dbReference>
<evidence type="ECO:0000313" key="2">
    <source>
        <dbReference type="EMBL" id="GAA2196302.1"/>
    </source>
</evidence>
<feature type="region of interest" description="Disordered" evidence="1">
    <location>
        <begin position="1"/>
        <end position="82"/>
    </location>
</feature>
<reference evidence="3" key="1">
    <citation type="journal article" date="2019" name="Int. J. Syst. Evol. Microbiol.">
        <title>The Global Catalogue of Microorganisms (GCM) 10K type strain sequencing project: providing services to taxonomists for standard genome sequencing and annotation.</title>
        <authorList>
            <consortium name="The Broad Institute Genomics Platform"/>
            <consortium name="The Broad Institute Genome Sequencing Center for Infectious Disease"/>
            <person name="Wu L."/>
            <person name="Ma J."/>
        </authorList>
    </citation>
    <scope>NUCLEOTIDE SEQUENCE [LARGE SCALE GENOMIC DNA]</scope>
    <source>
        <strain evidence="3">JCM 14924</strain>
    </source>
</reference>
<name>A0ABP5NE18_9ACTN</name>
<organism evidence="2 3">
    <name type="scientific">Streptomyces bangladeshensis</name>
    <dbReference type="NCBI Taxonomy" id="295352"/>
    <lineage>
        <taxon>Bacteria</taxon>
        <taxon>Bacillati</taxon>
        <taxon>Actinomycetota</taxon>
        <taxon>Actinomycetes</taxon>
        <taxon>Kitasatosporales</taxon>
        <taxon>Streptomycetaceae</taxon>
        <taxon>Streptomyces</taxon>
    </lineage>
</organism>
<comment type="caution">
    <text evidence="2">The sequence shown here is derived from an EMBL/GenBank/DDBJ whole genome shotgun (WGS) entry which is preliminary data.</text>
</comment>
<accession>A0ABP5NE18</accession>
<evidence type="ECO:0000256" key="1">
    <source>
        <dbReference type="SAM" id="MobiDB-lite"/>
    </source>
</evidence>
<proteinExistence type="predicted"/>
<gene>
    <name evidence="2" type="ORF">GCM10009787_30030</name>
</gene>
<protein>
    <submittedName>
        <fullName evidence="2">Uncharacterized protein</fullName>
    </submittedName>
</protein>
<dbReference type="EMBL" id="BAAAOQ010000009">
    <property type="protein sequence ID" value="GAA2196302.1"/>
    <property type="molecule type" value="Genomic_DNA"/>
</dbReference>
<sequence length="82" mass="8067">MGTPHAGQGTLLPVPAGPASPANLRAGVNTGPRIRAAGGTPGPTNAAHFSSGSGPQGAAPRTPAGFIRQRYGSRAADARVKQ</sequence>
<feature type="compositionally biased region" description="Low complexity" evidence="1">
    <location>
        <begin position="36"/>
        <end position="47"/>
    </location>
</feature>
<keyword evidence="3" id="KW-1185">Reference proteome</keyword>
<evidence type="ECO:0000313" key="3">
    <source>
        <dbReference type="Proteomes" id="UP001501391"/>
    </source>
</evidence>